<proteinExistence type="predicted"/>
<dbReference type="Pfam" id="PF00041">
    <property type="entry name" value="fn3"/>
    <property type="match status" value="4"/>
</dbReference>
<gene>
    <name evidence="7" type="ORF">PoB_005806600</name>
</gene>
<dbReference type="InterPro" id="IPR007110">
    <property type="entry name" value="Ig-like_dom"/>
</dbReference>
<evidence type="ECO:0000313" key="8">
    <source>
        <dbReference type="Proteomes" id="UP000735302"/>
    </source>
</evidence>
<evidence type="ECO:0000259" key="6">
    <source>
        <dbReference type="PROSITE" id="PS50853"/>
    </source>
</evidence>
<protein>
    <submittedName>
        <fullName evidence="7">Protogenin</fullName>
    </submittedName>
</protein>
<evidence type="ECO:0000313" key="7">
    <source>
        <dbReference type="EMBL" id="GFO31561.1"/>
    </source>
</evidence>
<feature type="region of interest" description="Disordered" evidence="3">
    <location>
        <begin position="1112"/>
        <end position="1334"/>
    </location>
</feature>
<reference evidence="7 8" key="1">
    <citation type="journal article" date="2021" name="Elife">
        <title>Chloroplast acquisition without the gene transfer in kleptoplastic sea slugs, Plakobranchus ocellatus.</title>
        <authorList>
            <person name="Maeda T."/>
            <person name="Takahashi S."/>
            <person name="Yoshida T."/>
            <person name="Shimamura S."/>
            <person name="Takaki Y."/>
            <person name="Nagai Y."/>
            <person name="Toyoda A."/>
            <person name="Suzuki Y."/>
            <person name="Arimoto A."/>
            <person name="Ishii H."/>
            <person name="Satoh N."/>
            <person name="Nishiyama T."/>
            <person name="Hasebe M."/>
            <person name="Maruyama T."/>
            <person name="Minagawa J."/>
            <person name="Obokata J."/>
            <person name="Shigenobu S."/>
        </authorList>
    </citation>
    <scope>NUCLEOTIDE SEQUENCE [LARGE SCALE GENOMIC DNA]</scope>
</reference>
<feature type="transmembrane region" description="Helical" evidence="4">
    <location>
        <begin position="836"/>
        <end position="860"/>
    </location>
</feature>
<feature type="domain" description="Fibronectin type-III" evidence="6">
    <location>
        <begin position="415"/>
        <end position="511"/>
    </location>
</feature>
<feature type="domain" description="Fibronectin type-III" evidence="6">
    <location>
        <begin position="516"/>
        <end position="615"/>
    </location>
</feature>
<dbReference type="InterPro" id="IPR003961">
    <property type="entry name" value="FN3_dom"/>
</dbReference>
<name>A0AAV4CJ94_9GAST</name>
<keyword evidence="4" id="KW-1133">Transmembrane helix</keyword>
<keyword evidence="4" id="KW-0812">Transmembrane</keyword>
<evidence type="ECO:0000256" key="3">
    <source>
        <dbReference type="SAM" id="MobiDB-lite"/>
    </source>
</evidence>
<dbReference type="CDD" id="cd00063">
    <property type="entry name" value="FN3"/>
    <property type="match status" value="5"/>
</dbReference>
<feature type="compositionally biased region" description="Basic and acidic residues" evidence="3">
    <location>
        <begin position="1031"/>
        <end position="1046"/>
    </location>
</feature>
<feature type="compositionally biased region" description="Low complexity" evidence="3">
    <location>
        <begin position="1205"/>
        <end position="1231"/>
    </location>
</feature>
<feature type="domain" description="Fibronectin type-III" evidence="6">
    <location>
        <begin position="710"/>
        <end position="808"/>
    </location>
</feature>
<keyword evidence="8" id="KW-1185">Reference proteome</keyword>
<dbReference type="InterPro" id="IPR036116">
    <property type="entry name" value="FN3_sf"/>
</dbReference>
<dbReference type="SUPFAM" id="SSF49265">
    <property type="entry name" value="Fibronectin type III"/>
    <property type="match status" value="3"/>
</dbReference>
<feature type="compositionally biased region" description="Polar residues" evidence="3">
    <location>
        <begin position="1232"/>
        <end position="1252"/>
    </location>
</feature>
<dbReference type="InterPro" id="IPR003599">
    <property type="entry name" value="Ig_sub"/>
</dbReference>
<sequence length="1334" mass="145717">MSPISELLFYAFIGAFSLGIDKKYAINPKPTDAFEGGVARFWCDIAAQPSPKIQWVKDNININQLTIENDRYKILPSGILQISPVQSNDTGLYWCNSRFNLELDKFGKIETSDKARLTVVPSPSYRPPKLLAAPRDVDVELGNSAILECLVDGNPLPKVEWRKRGSTEPIEDGGLYGHSNLVIQHVTLDHAGVYECLVVGPNGPSINVSAALNVLVPPKLTTAETQSFLLMMSMSKKIYCPVTGTPEPEFSWYYNGNRIEAPPGDSKLKIDQGGRILLLFNLLVTDSGFYQCIASNKAGVAILVSRLIVKNKESTAPETPRNVTAVAISSNKILVSIVFPPVSNYGLIKYQRAGESPKQAVLALDTVDLSKAYVKEINDLKPYTNYSVEVMALTKTDGVSDFSEKIFVQTDEDVPIAAPSLSLTNPNYHTILVSWTPLTPEQSRGKVVKYRIFYKAEDALEVLEDVPADQTSFYIRDVEPETTYYIQVQAATGAGFPLRNSNEAMKHVTPAVNASSPPRLTLKYINGTTVRLSWQSPASLASEDKVIGYNFNITNLSDETDKVPLKQFSVNASVHATNVTGLNPYDKYEVTLIAVMRTSFSGTSSRKFQLTTLKLQPEPWHFSVADITAHNISLVWTPVINGRVEYEVCYSKEDGTMDVKCNKTHETSWTVENLDPYTRYLFRARPLLQIKSEHFGKNLIVRTREDRPSPPVNLVVEVKEPKVVHLEWLPPLHKNGILKNYIVNYTKQEENGENMIWKSLIQKASSTSSVIDDLKVGRYLFTVIAVNSVGRSKPSQFVSAVPVCLKESESSCKSYEEPPETVNVPLNKKANLPTKALWIIGAFVCLIIFLVIGVIIFCFYKRSSRLQQPQETNLNCSHTPFFLGNGHVTPGPETGHHRPWNGHAGSPHGVGYGPGDAISPQEFAPMLNQIRQNVHLDSKGGTDSVIPNGIYQNGLTRPKPAFFEHQTAHKTSTFETEEYGGLMATIMENNRVKKAKHSTPNKNIEEISLSCLDSIDREENNEGNEEEDGDGDRLVDHSSEDSGTECRHASMLGSREDAFHAQSPASSSGGSSLDPQQESALADSLLVWEQSGGHDELGGHFIDRTTGAVIGPIASGGSSRSKAGKDGEGGIGDATDLKPGQTFFEDDDESACNDRDSGHGGEVKPQPNGAANSMCDSGHADLVSTMDIPHASSTPGDSHSLVHCLSSSPPRASSNSSQSQTVQQQLPLPSSRCQGSPGTTNHPNRLNTQNFRQPHIDLPLPPPPPPPQNSLLTSISSPASAAMAQVCDASSRGDKDDEEGQANADSSNHARQSPGKMDVGFLPPRPPPSPPNIA</sequence>
<feature type="compositionally biased region" description="Pro residues" evidence="3">
    <location>
        <begin position="1259"/>
        <end position="1268"/>
    </location>
</feature>
<organism evidence="7 8">
    <name type="scientific">Plakobranchus ocellatus</name>
    <dbReference type="NCBI Taxonomy" id="259542"/>
    <lineage>
        <taxon>Eukaryota</taxon>
        <taxon>Metazoa</taxon>
        <taxon>Spiralia</taxon>
        <taxon>Lophotrochozoa</taxon>
        <taxon>Mollusca</taxon>
        <taxon>Gastropoda</taxon>
        <taxon>Heterobranchia</taxon>
        <taxon>Euthyneura</taxon>
        <taxon>Panpulmonata</taxon>
        <taxon>Sacoglossa</taxon>
        <taxon>Placobranchoidea</taxon>
        <taxon>Plakobranchidae</taxon>
        <taxon>Plakobranchus</taxon>
    </lineage>
</organism>
<dbReference type="GO" id="GO:0098609">
    <property type="term" value="P:cell-cell adhesion"/>
    <property type="evidence" value="ECO:0007669"/>
    <property type="project" value="TreeGrafter"/>
</dbReference>
<feature type="compositionally biased region" description="Basic and acidic residues" evidence="3">
    <location>
        <begin position="1152"/>
        <end position="1162"/>
    </location>
</feature>
<feature type="domain" description="Ig-like" evidence="5">
    <location>
        <begin position="128"/>
        <end position="213"/>
    </location>
</feature>
<keyword evidence="1" id="KW-0677">Repeat</keyword>
<dbReference type="SMART" id="SM00409">
    <property type="entry name" value="IG"/>
    <property type="match status" value="3"/>
</dbReference>
<dbReference type="Pfam" id="PF13927">
    <property type="entry name" value="Ig_3"/>
    <property type="match status" value="3"/>
</dbReference>
<feature type="domain" description="Fibronectin type-III" evidence="6">
    <location>
        <begin position="319"/>
        <end position="413"/>
    </location>
</feature>
<dbReference type="SMART" id="SM00060">
    <property type="entry name" value="FN3"/>
    <property type="match status" value="5"/>
</dbReference>
<evidence type="ECO:0000256" key="4">
    <source>
        <dbReference type="SAM" id="Phobius"/>
    </source>
</evidence>
<dbReference type="InterPro" id="IPR013783">
    <property type="entry name" value="Ig-like_fold"/>
</dbReference>
<feature type="compositionally biased region" description="Pro residues" evidence="3">
    <location>
        <begin position="1323"/>
        <end position="1334"/>
    </location>
</feature>
<keyword evidence="2" id="KW-1015">Disulfide bond</keyword>
<feature type="compositionally biased region" description="Acidic residues" evidence="3">
    <location>
        <begin position="1021"/>
        <end position="1030"/>
    </location>
</feature>
<feature type="domain" description="Fibronectin type-III" evidence="6">
    <location>
        <begin position="616"/>
        <end position="706"/>
    </location>
</feature>
<dbReference type="PANTHER" id="PTHR44170">
    <property type="entry name" value="PROTEIN SIDEKICK"/>
    <property type="match status" value="1"/>
</dbReference>
<dbReference type="SUPFAM" id="SSF48726">
    <property type="entry name" value="Immunoglobulin"/>
    <property type="match status" value="3"/>
</dbReference>
<evidence type="ECO:0000259" key="5">
    <source>
        <dbReference type="PROSITE" id="PS50835"/>
    </source>
</evidence>
<dbReference type="EMBL" id="BLXT01006411">
    <property type="protein sequence ID" value="GFO31561.1"/>
    <property type="molecule type" value="Genomic_DNA"/>
</dbReference>
<dbReference type="GO" id="GO:0016020">
    <property type="term" value="C:membrane"/>
    <property type="evidence" value="ECO:0007669"/>
    <property type="project" value="UniProtKB-SubCell"/>
</dbReference>
<dbReference type="InterPro" id="IPR036179">
    <property type="entry name" value="Ig-like_dom_sf"/>
</dbReference>
<dbReference type="PROSITE" id="PS50835">
    <property type="entry name" value="IG_LIKE"/>
    <property type="match status" value="3"/>
</dbReference>
<feature type="region of interest" description="Disordered" evidence="3">
    <location>
        <begin position="1058"/>
        <end position="1078"/>
    </location>
</feature>
<dbReference type="PROSITE" id="PS50853">
    <property type="entry name" value="FN3"/>
    <property type="match status" value="5"/>
</dbReference>
<dbReference type="PANTHER" id="PTHR44170:SF54">
    <property type="entry name" value="FI24025P1"/>
    <property type="match status" value="1"/>
</dbReference>
<evidence type="ECO:0000256" key="2">
    <source>
        <dbReference type="ARBA" id="ARBA00023157"/>
    </source>
</evidence>
<dbReference type="Proteomes" id="UP000735302">
    <property type="component" value="Unassembled WGS sequence"/>
</dbReference>
<evidence type="ECO:0000256" key="1">
    <source>
        <dbReference type="ARBA" id="ARBA00022737"/>
    </source>
</evidence>
<feature type="region of interest" description="Disordered" evidence="3">
    <location>
        <begin position="1017"/>
        <end position="1046"/>
    </location>
</feature>
<dbReference type="CDD" id="cd00096">
    <property type="entry name" value="Ig"/>
    <property type="match status" value="1"/>
</dbReference>
<dbReference type="InterPro" id="IPR003598">
    <property type="entry name" value="Ig_sub2"/>
</dbReference>
<feature type="domain" description="Ig-like" evidence="5">
    <location>
        <begin position="218"/>
        <end position="309"/>
    </location>
</feature>
<keyword evidence="4" id="KW-0472">Membrane</keyword>
<feature type="domain" description="Ig-like" evidence="5">
    <location>
        <begin position="22"/>
        <end position="118"/>
    </location>
</feature>
<feature type="compositionally biased region" description="Polar residues" evidence="3">
    <location>
        <begin position="1269"/>
        <end position="1279"/>
    </location>
</feature>
<dbReference type="SMART" id="SM00408">
    <property type="entry name" value="IGc2"/>
    <property type="match status" value="3"/>
</dbReference>
<accession>A0AAV4CJ94</accession>
<dbReference type="Gene3D" id="2.60.40.10">
    <property type="entry name" value="Immunoglobulins"/>
    <property type="match status" value="8"/>
</dbReference>
<comment type="caution">
    <text evidence="7">The sequence shown here is derived from an EMBL/GenBank/DDBJ whole genome shotgun (WGS) entry which is preliminary data.</text>
</comment>